<evidence type="ECO:0000256" key="1">
    <source>
        <dbReference type="ARBA" id="ARBA00010996"/>
    </source>
</evidence>
<reference evidence="7 8" key="1">
    <citation type="submission" date="2008-03" db="EMBL/GenBank/DDBJ databases">
        <title>Complete sequence of Leptothrix cholodnii SP-6.</title>
        <authorList>
            <consortium name="US DOE Joint Genome Institute"/>
            <person name="Copeland A."/>
            <person name="Lucas S."/>
            <person name="Lapidus A."/>
            <person name="Glavina del Rio T."/>
            <person name="Dalin E."/>
            <person name="Tice H."/>
            <person name="Bruce D."/>
            <person name="Goodwin L."/>
            <person name="Pitluck S."/>
            <person name="Chertkov O."/>
            <person name="Brettin T."/>
            <person name="Detter J.C."/>
            <person name="Han C."/>
            <person name="Kuske C.R."/>
            <person name="Schmutz J."/>
            <person name="Larimer F."/>
            <person name="Land M."/>
            <person name="Hauser L."/>
            <person name="Kyrpides N."/>
            <person name="Lykidis A."/>
            <person name="Emerson D."/>
            <person name="Richardson P."/>
        </authorList>
    </citation>
    <scope>NUCLEOTIDE SEQUENCE [LARGE SCALE GENOMIC DNA]</scope>
    <source>
        <strain evidence="8">ATCC 51168 / LMG 8142 / SP-6</strain>
    </source>
</reference>
<dbReference type="SUPFAM" id="SSF52833">
    <property type="entry name" value="Thioredoxin-like"/>
    <property type="match status" value="1"/>
</dbReference>
<dbReference type="Proteomes" id="UP000001693">
    <property type="component" value="Chromosome"/>
</dbReference>
<organism evidence="7 8">
    <name type="scientific">Leptothrix cholodnii (strain ATCC 51168 / LMG 8142 / SP-6)</name>
    <name type="common">Leptothrix discophora (strain SP-6)</name>
    <dbReference type="NCBI Taxonomy" id="395495"/>
    <lineage>
        <taxon>Bacteria</taxon>
        <taxon>Pseudomonadati</taxon>
        <taxon>Pseudomonadota</taxon>
        <taxon>Betaproteobacteria</taxon>
        <taxon>Burkholderiales</taxon>
        <taxon>Sphaerotilaceae</taxon>
        <taxon>Leptothrix</taxon>
    </lineage>
</organism>
<dbReference type="PANTHER" id="PTHR12151">
    <property type="entry name" value="ELECTRON TRANSPORT PROTIN SCO1/SENC FAMILY MEMBER"/>
    <property type="match status" value="1"/>
</dbReference>
<dbReference type="PROSITE" id="PS51352">
    <property type="entry name" value="THIOREDOXIN_2"/>
    <property type="match status" value="1"/>
</dbReference>
<feature type="binding site" evidence="3">
    <location>
        <position position="84"/>
    </location>
    <ligand>
        <name>Cu cation</name>
        <dbReference type="ChEBI" id="CHEBI:23378"/>
    </ligand>
</feature>
<feature type="binding site" evidence="3">
    <location>
        <position position="173"/>
    </location>
    <ligand>
        <name>Cu cation</name>
        <dbReference type="ChEBI" id="CHEBI:23378"/>
    </ligand>
</feature>
<dbReference type="CDD" id="cd02968">
    <property type="entry name" value="SCO"/>
    <property type="match status" value="1"/>
</dbReference>
<dbReference type="PANTHER" id="PTHR12151:SF25">
    <property type="entry name" value="LINALOOL DEHYDRATASE_ISOMERASE DOMAIN-CONTAINING PROTEIN"/>
    <property type="match status" value="1"/>
</dbReference>
<gene>
    <name evidence="7" type="ordered locus">Lcho_3829</name>
</gene>
<feature type="domain" description="Thioredoxin" evidence="6">
    <location>
        <begin position="46"/>
        <end position="208"/>
    </location>
</feature>
<evidence type="ECO:0000256" key="4">
    <source>
        <dbReference type="PIRSR" id="PIRSR603782-2"/>
    </source>
</evidence>
<dbReference type="RefSeq" id="WP_012348830.1">
    <property type="nucleotide sequence ID" value="NC_010524.1"/>
</dbReference>
<evidence type="ECO:0000256" key="2">
    <source>
        <dbReference type="ARBA" id="ARBA00023008"/>
    </source>
</evidence>
<keyword evidence="2 3" id="KW-0186">Copper</keyword>
<keyword evidence="3" id="KW-0479">Metal-binding</keyword>
<evidence type="ECO:0000313" key="8">
    <source>
        <dbReference type="Proteomes" id="UP000001693"/>
    </source>
</evidence>
<dbReference type="STRING" id="395495.Lcho_3829"/>
<dbReference type="AlphaFoldDB" id="B1Y6Q5"/>
<keyword evidence="5" id="KW-0732">Signal</keyword>
<feature type="chain" id="PRO_5002773073" evidence="5">
    <location>
        <begin position="31"/>
        <end position="211"/>
    </location>
</feature>
<dbReference type="eggNOG" id="COG1999">
    <property type="taxonomic scope" value="Bacteria"/>
</dbReference>
<dbReference type="InterPro" id="IPR003782">
    <property type="entry name" value="SCO1/SenC"/>
</dbReference>
<evidence type="ECO:0000256" key="5">
    <source>
        <dbReference type="SAM" id="SignalP"/>
    </source>
</evidence>
<comment type="similarity">
    <text evidence="1">Belongs to the SCO1/2 family.</text>
</comment>
<evidence type="ECO:0000256" key="3">
    <source>
        <dbReference type="PIRSR" id="PIRSR603782-1"/>
    </source>
</evidence>
<dbReference type="OrthoDB" id="9790194at2"/>
<dbReference type="Pfam" id="PF02630">
    <property type="entry name" value="SCO1-SenC"/>
    <property type="match status" value="1"/>
</dbReference>
<dbReference type="EMBL" id="CP001013">
    <property type="protein sequence ID" value="ACB36083.1"/>
    <property type="molecule type" value="Genomic_DNA"/>
</dbReference>
<dbReference type="KEGG" id="lch:Lcho_3829"/>
<name>B1Y6Q5_LEPCP</name>
<dbReference type="GO" id="GO:0046872">
    <property type="term" value="F:metal ion binding"/>
    <property type="evidence" value="ECO:0007669"/>
    <property type="project" value="UniProtKB-KW"/>
</dbReference>
<proteinExistence type="inferred from homology"/>
<dbReference type="Gene3D" id="3.40.30.10">
    <property type="entry name" value="Glutaredoxin"/>
    <property type="match status" value="1"/>
</dbReference>
<keyword evidence="8" id="KW-1185">Reference proteome</keyword>
<feature type="disulfide bond" description="Redox-active" evidence="4">
    <location>
        <begin position="84"/>
        <end position="88"/>
    </location>
</feature>
<protein>
    <submittedName>
        <fullName evidence="7">Electron transport protein SCO1/SenC</fullName>
    </submittedName>
</protein>
<evidence type="ECO:0000259" key="6">
    <source>
        <dbReference type="PROSITE" id="PS51352"/>
    </source>
</evidence>
<dbReference type="InterPro" id="IPR013766">
    <property type="entry name" value="Thioredoxin_domain"/>
</dbReference>
<sequence length="211" mass="22606" precursor="true">MSSSNTSRHPRRRTALLAGLSLLSGLGALAGCDAPVPTAAFKAVDISGADYADQLELPDVDGKRRNLSEFKDKLAVVFFGYTQCPDVCPTTLNDLVETQRLLGPDGDKLVAILVTVDPERDTAALLKGYVGNFNPSWVALRGSAEETAAAAKRFKVFYRKAPGTSADTYTVDHTAASYVFDTQGRIRLYVRNGTPPADLAADLKILLAQKG</sequence>
<evidence type="ECO:0000313" key="7">
    <source>
        <dbReference type="EMBL" id="ACB36083.1"/>
    </source>
</evidence>
<feature type="signal peptide" evidence="5">
    <location>
        <begin position="1"/>
        <end position="30"/>
    </location>
</feature>
<accession>B1Y6Q5</accession>
<dbReference type="InterPro" id="IPR036249">
    <property type="entry name" value="Thioredoxin-like_sf"/>
</dbReference>
<keyword evidence="4" id="KW-1015">Disulfide bond</keyword>
<feature type="binding site" evidence="3">
    <location>
        <position position="88"/>
    </location>
    <ligand>
        <name>Cu cation</name>
        <dbReference type="ChEBI" id="CHEBI:23378"/>
    </ligand>
</feature>
<dbReference type="HOGENOM" id="CLU_050131_3_0_4"/>